<dbReference type="GO" id="GO:0005886">
    <property type="term" value="C:plasma membrane"/>
    <property type="evidence" value="ECO:0007669"/>
    <property type="project" value="UniProtKB-SubCell"/>
</dbReference>
<dbReference type="RefSeq" id="WP_133396469.1">
    <property type="nucleotide sequence ID" value="NZ_SNAA01000006.1"/>
</dbReference>
<protein>
    <submittedName>
        <fullName evidence="9">ABC transporter permease</fullName>
    </submittedName>
</protein>
<evidence type="ECO:0000256" key="1">
    <source>
        <dbReference type="ARBA" id="ARBA00004651"/>
    </source>
</evidence>
<gene>
    <name evidence="9" type="ORF">E2L08_07600</name>
</gene>
<keyword evidence="3" id="KW-1003">Cell membrane</keyword>
<evidence type="ECO:0000256" key="7">
    <source>
        <dbReference type="RuleBase" id="RU363032"/>
    </source>
</evidence>
<comment type="caution">
    <text evidence="9">The sequence shown here is derived from an EMBL/GenBank/DDBJ whole genome shotgun (WGS) entry which is preliminary data.</text>
</comment>
<dbReference type="GO" id="GO:0071916">
    <property type="term" value="F:dipeptide transmembrane transporter activity"/>
    <property type="evidence" value="ECO:0007669"/>
    <property type="project" value="TreeGrafter"/>
</dbReference>
<dbReference type="PROSITE" id="PS50928">
    <property type="entry name" value="ABC_TM1"/>
    <property type="match status" value="1"/>
</dbReference>
<keyword evidence="5 7" id="KW-1133">Transmembrane helix</keyword>
<proteinExistence type="inferred from homology"/>
<dbReference type="Proteomes" id="UP000295701">
    <property type="component" value="Unassembled WGS sequence"/>
</dbReference>
<keyword evidence="4 7" id="KW-0812">Transmembrane</keyword>
<evidence type="ECO:0000256" key="6">
    <source>
        <dbReference type="ARBA" id="ARBA00023136"/>
    </source>
</evidence>
<feature type="transmembrane region" description="Helical" evidence="7">
    <location>
        <begin position="297"/>
        <end position="319"/>
    </location>
</feature>
<accession>A0A4R6AB72</accession>
<comment type="subcellular location">
    <subcellularLocation>
        <location evidence="1 7">Cell membrane</location>
        <topology evidence="1 7">Multi-pass membrane protein</topology>
    </subcellularLocation>
</comment>
<keyword evidence="10" id="KW-1185">Reference proteome</keyword>
<feature type="transmembrane region" description="Helical" evidence="7">
    <location>
        <begin position="197"/>
        <end position="220"/>
    </location>
</feature>
<dbReference type="EMBL" id="SNAA01000006">
    <property type="protein sequence ID" value="TDL81191.1"/>
    <property type="molecule type" value="Genomic_DNA"/>
</dbReference>
<evidence type="ECO:0000313" key="10">
    <source>
        <dbReference type="Proteomes" id="UP000295701"/>
    </source>
</evidence>
<feature type="transmembrane region" description="Helical" evidence="7">
    <location>
        <begin position="101"/>
        <end position="119"/>
    </location>
</feature>
<dbReference type="InterPro" id="IPR000515">
    <property type="entry name" value="MetI-like"/>
</dbReference>
<dbReference type="PANTHER" id="PTHR43163">
    <property type="entry name" value="DIPEPTIDE TRANSPORT SYSTEM PERMEASE PROTEIN DPPB-RELATED"/>
    <property type="match status" value="1"/>
</dbReference>
<reference evidence="9 10" key="1">
    <citation type="submission" date="2019-03" db="EMBL/GenBank/DDBJ databases">
        <title>Primorskyibacter sp. SS33 isolated from sediments.</title>
        <authorList>
            <person name="Xunke S."/>
        </authorList>
    </citation>
    <scope>NUCLEOTIDE SEQUENCE [LARGE SCALE GENOMIC DNA]</scope>
    <source>
        <strain evidence="9 10">SS33</strain>
    </source>
</reference>
<feature type="transmembrane region" description="Helical" evidence="7">
    <location>
        <begin position="12"/>
        <end position="30"/>
    </location>
</feature>
<evidence type="ECO:0000313" key="9">
    <source>
        <dbReference type="EMBL" id="TDL81191.1"/>
    </source>
</evidence>
<dbReference type="Gene3D" id="1.10.3720.10">
    <property type="entry name" value="MetI-like"/>
    <property type="match status" value="1"/>
</dbReference>
<dbReference type="InterPro" id="IPR045621">
    <property type="entry name" value="BPD_transp_1_N"/>
</dbReference>
<feature type="transmembrane region" description="Helical" evidence="7">
    <location>
        <begin position="255"/>
        <end position="277"/>
    </location>
</feature>
<keyword evidence="2 7" id="KW-0813">Transport</keyword>
<evidence type="ECO:0000256" key="5">
    <source>
        <dbReference type="ARBA" id="ARBA00022989"/>
    </source>
</evidence>
<dbReference type="AlphaFoldDB" id="A0A4R6AB72"/>
<evidence type="ECO:0000256" key="3">
    <source>
        <dbReference type="ARBA" id="ARBA00022475"/>
    </source>
</evidence>
<dbReference type="Pfam" id="PF19300">
    <property type="entry name" value="BPD_transp_1_N"/>
    <property type="match status" value="1"/>
</dbReference>
<dbReference type="PANTHER" id="PTHR43163:SF6">
    <property type="entry name" value="DIPEPTIDE TRANSPORT SYSTEM PERMEASE PROTEIN DPPB-RELATED"/>
    <property type="match status" value="1"/>
</dbReference>
<keyword evidence="6 7" id="KW-0472">Membrane</keyword>
<evidence type="ECO:0000259" key="8">
    <source>
        <dbReference type="PROSITE" id="PS50928"/>
    </source>
</evidence>
<dbReference type="SUPFAM" id="SSF161098">
    <property type="entry name" value="MetI-like"/>
    <property type="match status" value="1"/>
</dbReference>
<feature type="transmembrane region" description="Helical" evidence="7">
    <location>
        <begin position="131"/>
        <end position="153"/>
    </location>
</feature>
<sequence length="329" mass="34809">MIEFLTRRMIGLVIVLWAMSAIVFALQAIIPADPARALAGPAAPPETVAAVREQMGLNGPILVQYVDFMAGVVRGDLGTSVRTRQPVAADIARYLPASLELVAAALFLGITMAVGFAFVQTGTFGSAPVRLTMLALGSVPIFLSALLLIYVFWFKLDIFPGSGRIGIRRFSGPTGFMLIDTLLAGRPGGFLSALHHLVLPALALAFPVAVSVGRSLAGALSDRLNQPWIRTARGKGLSEHTVIARHGLRNAAGPPLSMVGLQIGLMFGNLLIVERIFAWPGLGLYLVQSFASSDLAAVLGVALVFGAFYILAVLMLDILQSLADPRIGL</sequence>
<evidence type="ECO:0000256" key="2">
    <source>
        <dbReference type="ARBA" id="ARBA00022448"/>
    </source>
</evidence>
<name>A0A4R6AB72_9RHOB</name>
<comment type="similarity">
    <text evidence="7">Belongs to the binding-protein-dependent transport system permease family.</text>
</comment>
<dbReference type="InterPro" id="IPR035906">
    <property type="entry name" value="MetI-like_sf"/>
</dbReference>
<evidence type="ECO:0000256" key="4">
    <source>
        <dbReference type="ARBA" id="ARBA00022692"/>
    </source>
</evidence>
<organism evidence="9 10">
    <name type="scientific">Palleronia sediminis</name>
    <dbReference type="NCBI Taxonomy" id="2547833"/>
    <lineage>
        <taxon>Bacteria</taxon>
        <taxon>Pseudomonadati</taxon>
        <taxon>Pseudomonadota</taxon>
        <taxon>Alphaproteobacteria</taxon>
        <taxon>Rhodobacterales</taxon>
        <taxon>Roseobacteraceae</taxon>
        <taxon>Palleronia</taxon>
    </lineage>
</organism>
<dbReference type="OrthoDB" id="9805855at2"/>
<feature type="domain" description="ABC transmembrane type-1" evidence="8">
    <location>
        <begin position="95"/>
        <end position="320"/>
    </location>
</feature>
<dbReference type="Pfam" id="PF00528">
    <property type="entry name" value="BPD_transp_1"/>
    <property type="match status" value="1"/>
</dbReference>